<sequence>MARAVETCVHCGFCLPACPTYKVLGEEMDSPRGRIVLMKEVLEGTLTLADVKPHIDRCLGCLGCVTACPSGVKYQDLIVPFRSGRETGARGPIERLQRRLLLDTLESPSLFRASARLGRAAKRVERLLPARLRSMVGLLPGELPKAVAVPSHTEAQGVKRARVALLTGCVQQALAPEIALATLRVLSANGVEVVVPPGQGCCGALALHSGEADRAYERADALARAFPTDVDAIVTNAAGCGSAMKEYGHAFRGRAHATALGTFGGRVRDVSEFLEALGLIAPAPLASPLTVAYHDACHLAHAQGIRRAPRVLLARVPNLQVVEVPDGDTCCGSAGLYNVEHPDIAAALGASKAEAIRATGAQAVAAGNIGCLVQIATHLSRAGASLPTLHTIQVLDRAYAAGRPKR</sequence>
<evidence type="ECO:0000256" key="4">
    <source>
        <dbReference type="ARBA" id="ARBA00023004"/>
    </source>
</evidence>
<dbReference type="InterPro" id="IPR004017">
    <property type="entry name" value="Cys_rich_dom"/>
</dbReference>
<dbReference type="AlphaFoldDB" id="A0A143PKH4"/>
<dbReference type="PROSITE" id="PS51379">
    <property type="entry name" value="4FE4S_FER_2"/>
    <property type="match status" value="2"/>
</dbReference>
<reference evidence="8 9" key="1">
    <citation type="journal article" date="2016" name="Genome Announc.">
        <title>First Complete Genome Sequence of a Subdivision 6 Acidobacterium Strain.</title>
        <authorList>
            <person name="Huang S."/>
            <person name="Vieira S."/>
            <person name="Bunk B."/>
            <person name="Riedel T."/>
            <person name="Sproer C."/>
            <person name="Overmann J."/>
        </authorList>
    </citation>
    <scope>NUCLEOTIDE SEQUENCE [LARGE SCALE GENOMIC DNA]</scope>
    <source>
        <strain evidence="9">DSM 100886 HEG_-6_39</strain>
    </source>
</reference>
<keyword evidence="2 6" id="KW-0479">Metal-binding</keyword>
<evidence type="ECO:0000259" key="7">
    <source>
        <dbReference type="PROSITE" id="PS51379"/>
    </source>
</evidence>
<dbReference type="GO" id="GO:0051539">
    <property type="term" value="F:4 iron, 4 sulfur cluster binding"/>
    <property type="evidence" value="ECO:0007669"/>
    <property type="project" value="UniProtKB-UniRule"/>
</dbReference>
<dbReference type="EC" id="1.1.99.14" evidence="6"/>
<comment type="catalytic activity">
    <reaction evidence="6">
        <text>glycolate + A = glyoxylate + AH2</text>
        <dbReference type="Rhea" id="RHEA:21264"/>
        <dbReference type="ChEBI" id="CHEBI:13193"/>
        <dbReference type="ChEBI" id="CHEBI:17499"/>
        <dbReference type="ChEBI" id="CHEBI:29805"/>
        <dbReference type="ChEBI" id="CHEBI:36655"/>
        <dbReference type="EC" id="1.1.99.14"/>
    </reaction>
</comment>
<dbReference type="Pfam" id="PF13183">
    <property type="entry name" value="Fer4_8"/>
    <property type="match status" value="1"/>
</dbReference>
<keyword evidence="6" id="KW-0249">Electron transport</keyword>
<keyword evidence="4 6" id="KW-0408">Iron</keyword>
<keyword evidence="9" id="KW-1185">Reference proteome</keyword>
<keyword evidence="5 6" id="KW-0411">Iron-sulfur</keyword>
<evidence type="ECO:0000256" key="5">
    <source>
        <dbReference type="ARBA" id="ARBA00023014"/>
    </source>
</evidence>
<dbReference type="OrthoDB" id="9770306at2"/>
<dbReference type="PATRIC" id="fig|1813736.3.peg.2237"/>
<dbReference type="GO" id="GO:0046872">
    <property type="term" value="F:metal ion binding"/>
    <property type="evidence" value="ECO:0007669"/>
    <property type="project" value="UniProtKB-UniRule"/>
</dbReference>
<proteinExistence type="predicted"/>
<dbReference type="KEGG" id="abac:LuPra_02132"/>
<feature type="domain" description="4Fe-4S ferredoxin-type" evidence="7">
    <location>
        <begin position="49"/>
        <end position="78"/>
    </location>
</feature>
<organism evidence="8 9">
    <name type="scientific">Luteitalea pratensis</name>
    <dbReference type="NCBI Taxonomy" id="1855912"/>
    <lineage>
        <taxon>Bacteria</taxon>
        <taxon>Pseudomonadati</taxon>
        <taxon>Acidobacteriota</taxon>
        <taxon>Vicinamibacteria</taxon>
        <taxon>Vicinamibacterales</taxon>
        <taxon>Vicinamibacteraceae</taxon>
        <taxon>Luteitalea</taxon>
    </lineage>
</organism>
<dbReference type="PIRSF" id="PIRSF000139">
    <property type="entry name" value="Glc_ox_4Fe-4S"/>
    <property type="match status" value="1"/>
</dbReference>
<dbReference type="Gene3D" id="1.10.1060.10">
    <property type="entry name" value="Alpha-helical ferredoxin"/>
    <property type="match status" value="1"/>
</dbReference>
<dbReference type="PANTHER" id="PTHR32479">
    <property type="entry name" value="GLYCOLATE OXIDASE IRON-SULFUR SUBUNIT"/>
    <property type="match status" value="1"/>
</dbReference>
<dbReference type="Pfam" id="PF02754">
    <property type="entry name" value="CCG"/>
    <property type="match status" value="2"/>
</dbReference>
<dbReference type="STRING" id="1855912.LuPra_02132"/>
<evidence type="ECO:0000256" key="3">
    <source>
        <dbReference type="ARBA" id="ARBA00022737"/>
    </source>
</evidence>
<feature type="domain" description="4Fe-4S ferredoxin-type" evidence="7">
    <location>
        <begin position="1"/>
        <end position="29"/>
    </location>
</feature>
<evidence type="ECO:0000256" key="2">
    <source>
        <dbReference type="ARBA" id="ARBA00022723"/>
    </source>
</evidence>
<evidence type="ECO:0000313" key="9">
    <source>
        <dbReference type="Proteomes" id="UP000076079"/>
    </source>
</evidence>
<comment type="cofactor">
    <cofactor evidence="6">
        <name>[4Fe-4S] cluster</name>
        <dbReference type="ChEBI" id="CHEBI:49883"/>
    </cofactor>
    <text evidence="6">Binds 2 [4Fe-4S] clusters.</text>
</comment>
<evidence type="ECO:0000313" key="8">
    <source>
        <dbReference type="EMBL" id="AMY08926.1"/>
    </source>
</evidence>
<protein>
    <recommendedName>
        <fullName evidence="6">Glycolate oxidase iron-sulfur subunit</fullName>
        <ecNumber evidence="6">1.1.99.14</ecNumber>
    </recommendedName>
</protein>
<comment type="catalytic activity">
    <reaction evidence="6">
        <text>(R)-lactate + A = pyruvate + AH2</text>
        <dbReference type="Rhea" id="RHEA:15089"/>
        <dbReference type="ChEBI" id="CHEBI:13193"/>
        <dbReference type="ChEBI" id="CHEBI:15361"/>
        <dbReference type="ChEBI" id="CHEBI:16004"/>
        <dbReference type="ChEBI" id="CHEBI:17499"/>
    </reaction>
</comment>
<evidence type="ECO:0000256" key="1">
    <source>
        <dbReference type="ARBA" id="ARBA00022485"/>
    </source>
</evidence>
<reference evidence="9" key="2">
    <citation type="submission" date="2016-04" db="EMBL/GenBank/DDBJ databases">
        <title>First Complete Genome Sequence of a Subdivision 6 Acidobacterium.</title>
        <authorList>
            <person name="Huang S."/>
            <person name="Vieira S."/>
            <person name="Bunk B."/>
            <person name="Riedel T."/>
            <person name="Sproeer C."/>
            <person name="Overmann J."/>
        </authorList>
    </citation>
    <scope>NUCLEOTIDE SEQUENCE [LARGE SCALE GENOMIC DNA]</scope>
    <source>
        <strain evidence="9">DSM 100886 HEG_-6_39</strain>
    </source>
</reference>
<dbReference type="GO" id="GO:0019154">
    <property type="term" value="F:glycolate dehydrogenase activity"/>
    <property type="evidence" value="ECO:0007669"/>
    <property type="project" value="UniProtKB-EC"/>
</dbReference>
<dbReference type="InterPro" id="IPR017900">
    <property type="entry name" value="4Fe4S_Fe_S_CS"/>
</dbReference>
<dbReference type="PROSITE" id="PS00198">
    <property type="entry name" value="4FE4S_FER_1"/>
    <property type="match status" value="1"/>
</dbReference>
<dbReference type="InterPro" id="IPR012257">
    <property type="entry name" value="Glc_ox_4Fe-4S"/>
</dbReference>
<name>A0A143PKH4_LUTPR</name>
<dbReference type="EMBL" id="CP015136">
    <property type="protein sequence ID" value="AMY08926.1"/>
    <property type="molecule type" value="Genomic_DNA"/>
</dbReference>
<keyword evidence="3" id="KW-0677">Repeat</keyword>
<evidence type="ECO:0000256" key="6">
    <source>
        <dbReference type="PIRNR" id="PIRNR000139"/>
    </source>
</evidence>
<gene>
    <name evidence="8" type="primary">lutA_1</name>
    <name evidence="8" type="ORF">LuPra_02132</name>
</gene>
<keyword evidence="6" id="KW-0813">Transport</keyword>
<keyword evidence="1 6" id="KW-0004">4Fe-4S</keyword>
<dbReference type="InterPro" id="IPR017896">
    <property type="entry name" value="4Fe4S_Fe-S-bd"/>
</dbReference>
<dbReference type="PANTHER" id="PTHR32479:SF17">
    <property type="entry name" value="GLYCOLATE OXIDASE IRON-SULFUR SUBUNIT"/>
    <property type="match status" value="1"/>
</dbReference>
<dbReference type="Proteomes" id="UP000076079">
    <property type="component" value="Chromosome"/>
</dbReference>
<accession>A0A143PKH4</accession>
<dbReference type="SUPFAM" id="SSF46548">
    <property type="entry name" value="alpha-helical ferredoxin"/>
    <property type="match status" value="1"/>
</dbReference>
<comment type="function">
    <text evidence="6">Component of a complex that catalyzes the oxidation of glycolate to glyoxylate.</text>
</comment>
<dbReference type="InterPro" id="IPR009051">
    <property type="entry name" value="Helical_ferredxn"/>
</dbReference>